<evidence type="ECO:0000313" key="3">
    <source>
        <dbReference type="Proteomes" id="UP000695562"/>
    </source>
</evidence>
<dbReference type="AlphaFoldDB" id="A0A8J4PMQ0"/>
<dbReference type="EMBL" id="AJWJ01000549">
    <property type="protein sequence ID" value="KAF2070059.1"/>
    <property type="molecule type" value="Genomic_DNA"/>
</dbReference>
<feature type="compositionally biased region" description="Polar residues" evidence="1">
    <location>
        <begin position="451"/>
        <end position="476"/>
    </location>
</feature>
<feature type="region of interest" description="Disordered" evidence="1">
    <location>
        <begin position="447"/>
        <end position="478"/>
    </location>
</feature>
<keyword evidence="3" id="KW-1185">Reference proteome</keyword>
<accession>A0A8J4PMQ0</accession>
<sequence length="620" mass="72009">MNQITSNIVYSTIIDHYFQQYLQLVCSKDLALKSKHRSHFSCEIDGDQEIYNFRTIYSVVVHLAKVCKQWRDLLVRKRYPKCFVERGDLVHFIATNQRHNYMFRIDSFAWTDVDGLTSDGVDKQQLYDLVSLDRPCDSYSLEQVQAAVSLVHDNTFVFNSVNEVAHYEHLEQVLSMCFADIKNNNGNTMLKRIATRYIDGPRVAQIIQRLLNKYETIDELYLLGIARLPYDGRDGSFCVPSHVQIKKMWIRDFSDYITLDAFQHCTSLQCLSVDFDIFNVSSIIHHPSLTSLAVSTSTLDKNDVIQYLNTNKTTTQLYIEFSDIENNNTKHPISNTTLKKLEVVSKSSSILHLLELWNTDSAIEEFKMKFALSPHIFSKHPNIRHLDVNTIIKIPNQDFHFPFLNNLVSLKLKYYGDKLPSWMDQLFGRVDQNRCNKGGPLNPVLKRIVDNGSSPQKDSNNSNKNIQPNEYYSTPRSKGRALHYQSLLVDYERDGDIPPFSPVDFLQNNNSNNSNNENLTPNLTSLSIDFYPDWNWEFIQLRPNITSFNIYLPSFLTNISQIHTFLNYNPNLNQFSLSNLHDQVTFDLVKQEIADFILFETNLTSFYIGKDNRDFYNLFQ</sequence>
<evidence type="ECO:0000313" key="2">
    <source>
        <dbReference type="EMBL" id="KAF2070059.1"/>
    </source>
</evidence>
<comment type="caution">
    <text evidence="2">The sequence shown here is derived from an EMBL/GenBank/DDBJ whole genome shotgun (WGS) entry which is preliminary data.</text>
</comment>
<reference evidence="2" key="1">
    <citation type="submission" date="2020-01" db="EMBL/GenBank/DDBJ databases">
        <title>Development of genomics and gene disruption for Polysphondylium violaceum indicates a role for the polyketide synthase stlB in stalk morphogenesis.</title>
        <authorList>
            <person name="Narita B."/>
            <person name="Kawabe Y."/>
            <person name="Kin K."/>
            <person name="Saito T."/>
            <person name="Gibbs R."/>
            <person name="Kuspa A."/>
            <person name="Muzny D."/>
            <person name="Queller D."/>
            <person name="Richards S."/>
            <person name="Strassman J."/>
            <person name="Sucgang R."/>
            <person name="Worley K."/>
            <person name="Schaap P."/>
        </authorList>
    </citation>
    <scope>NUCLEOTIDE SEQUENCE</scope>
    <source>
        <strain evidence="2">QSvi11</strain>
    </source>
</reference>
<gene>
    <name evidence="2" type="ORF">CYY_008616</name>
</gene>
<organism evidence="2 3">
    <name type="scientific">Polysphondylium violaceum</name>
    <dbReference type="NCBI Taxonomy" id="133409"/>
    <lineage>
        <taxon>Eukaryota</taxon>
        <taxon>Amoebozoa</taxon>
        <taxon>Evosea</taxon>
        <taxon>Eumycetozoa</taxon>
        <taxon>Dictyostelia</taxon>
        <taxon>Dictyosteliales</taxon>
        <taxon>Dictyosteliaceae</taxon>
        <taxon>Polysphondylium</taxon>
    </lineage>
</organism>
<name>A0A8J4PMQ0_9MYCE</name>
<evidence type="ECO:0000256" key="1">
    <source>
        <dbReference type="SAM" id="MobiDB-lite"/>
    </source>
</evidence>
<dbReference type="Proteomes" id="UP000695562">
    <property type="component" value="Unassembled WGS sequence"/>
</dbReference>
<proteinExistence type="predicted"/>
<protein>
    <submittedName>
        <fullName evidence="2">Uncharacterized protein</fullName>
    </submittedName>
</protein>